<proteinExistence type="predicted"/>
<dbReference type="PANTHER" id="PTHR21439:SF0">
    <property type="entry name" value="PROTEIN OSCP1"/>
    <property type="match status" value="1"/>
</dbReference>
<dbReference type="Pfam" id="PF10188">
    <property type="entry name" value="Oscp1"/>
    <property type="match status" value="1"/>
</dbReference>
<organism evidence="1 2">
    <name type="scientific">Nezara viridula</name>
    <name type="common">Southern green stink bug</name>
    <name type="synonym">Cimex viridulus</name>
    <dbReference type="NCBI Taxonomy" id="85310"/>
    <lineage>
        <taxon>Eukaryota</taxon>
        <taxon>Metazoa</taxon>
        <taxon>Ecdysozoa</taxon>
        <taxon>Arthropoda</taxon>
        <taxon>Hexapoda</taxon>
        <taxon>Insecta</taxon>
        <taxon>Pterygota</taxon>
        <taxon>Neoptera</taxon>
        <taxon>Paraneoptera</taxon>
        <taxon>Hemiptera</taxon>
        <taxon>Heteroptera</taxon>
        <taxon>Panheteroptera</taxon>
        <taxon>Pentatomomorpha</taxon>
        <taxon>Pentatomoidea</taxon>
        <taxon>Pentatomidae</taxon>
        <taxon>Pentatominae</taxon>
        <taxon>Nezara</taxon>
    </lineage>
</organism>
<protein>
    <recommendedName>
        <fullName evidence="3">Protein OSCP1</fullName>
    </recommendedName>
</protein>
<keyword evidence="2" id="KW-1185">Reference proteome</keyword>
<sequence>MTQYTLPFLFLNLGGEMIYILDQRLRAQNIAVEKSRKVLDDLVRIMFNPRFMEELFKPQEIYNKAALKALFHDLAHASIMRLNETSMNKLYDLMTMVFKWQIFSSSHPRELILITLNHLDSMRSLVSCSLILKQLDTAYFMFIKTYGQMTCGELQRVRYSLLNFLQDVRVRVSLLLRQRLQNTDGSFVIPLNLQLFHGCETPGQIRVYSKEGIPIDLISFNPGGKYVVAEQPGSTELRGLRNTSLGTNIYSASRTESDNTLAGYEGHESYRKEINLLVAQLGGDSTKIPDETFSLHNSLFSTIEEVTSNDEQPTLVPETPSIEPQKQEAVDTTNAHTEALSKILAEMQPSIPKDQSEFDLLDLMDDLN</sequence>
<evidence type="ECO:0008006" key="3">
    <source>
        <dbReference type="Google" id="ProtNLM"/>
    </source>
</evidence>
<dbReference type="OrthoDB" id="2157380at2759"/>
<dbReference type="EMBL" id="OV725083">
    <property type="protein sequence ID" value="CAH1407173.1"/>
    <property type="molecule type" value="Genomic_DNA"/>
</dbReference>
<dbReference type="Proteomes" id="UP001152798">
    <property type="component" value="Chromosome 7"/>
</dbReference>
<dbReference type="AlphaFoldDB" id="A0A9P0HQJ8"/>
<name>A0A9P0HQJ8_NEZVI</name>
<evidence type="ECO:0000313" key="2">
    <source>
        <dbReference type="Proteomes" id="UP001152798"/>
    </source>
</evidence>
<accession>A0A9P0HQJ8</accession>
<evidence type="ECO:0000313" key="1">
    <source>
        <dbReference type="EMBL" id="CAH1407173.1"/>
    </source>
</evidence>
<dbReference type="PANTHER" id="PTHR21439">
    <property type="entry name" value="OXIDORED-NITRO DOMAIN-CONTAINING PROTEIN"/>
    <property type="match status" value="1"/>
</dbReference>
<gene>
    <name evidence="1" type="ORF">NEZAVI_LOCUS14957</name>
</gene>
<reference evidence="1" key="1">
    <citation type="submission" date="2022-01" db="EMBL/GenBank/DDBJ databases">
        <authorList>
            <person name="King R."/>
        </authorList>
    </citation>
    <scope>NUCLEOTIDE SEQUENCE</scope>
</reference>
<dbReference type="GO" id="GO:0005886">
    <property type="term" value="C:plasma membrane"/>
    <property type="evidence" value="ECO:0007669"/>
    <property type="project" value="TreeGrafter"/>
</dbReference>
<dbReference type="GO" id="GO:0005737">
    <property type="term" value="C:cytoplasm"/>
    <property type="evidence" value="ECO:0007669"/>
    <property type="project" value="TreeGrafter"/>
</dbReference>
<dbReference type="InterPro" id="IPR019332">
    <property type="entry name" value="OSCP1"/>
</dbReference>